<dbReference type="InterPro" id="IPR013087">
    <property type="entry name" value="Znf_C2H2_type"/>
</dbReference>
<dbReference type="GO" id="GO:0000785">
    <property type="term" value="C:chromatin"/>
    <property type="evidence" value="ECO:0007669"/>
    <property type="project" value="TreeGrafter"/>
</dbReference>
<comment type="subcellular location">
    <subcellularLocation>
        <location evidence="1">Nucleus</location>
    </subcellularLocation>
</comment>
<evidence type="ECO:0000256" key="8">
    <source>
        <dbReference type="SAM" id="MobiDB-lite"/>
    </source>
</evidence>
<evidence type="ECO:0000313" key="10">
    <source>
        <dbReference type="EMBL" id="CAI4219907.1"/>
    </source>
</evidence>
<dbReference type="SUPFAM" id="SSF57667">
    <property type="entry name" value="beta-beta-alpha zinc fingers"/>
    <property type="match status" value="1"/>
</dbReference>
<dbReference type="PANTHER" id="PTHR40626:SF11">
    <property type="entry name" value="ZINC FINGER PROTEIN YPR022C"/>
    <property type="match status" value="1"/>
</dbReference>
<evidence type="ECO:0000256" key="7">
    <source>
        <dbReference type="PROSITE-ProRule" id="PRU00042"/>
    </source>
</evidence>
<gene>
    <name evidence="10" type="ORF">PPNO1_LOCUS9449</name>
</gene>
<accession>A0A9P1HB21</accession>
<feature type="region of interest" description="Disordered" evidence="8">
    <location>
        <begin position="50"/>
        <end position="103"/>
    </location>
</feature>
<dbReference type="OrthoDB" id="10018191at2759"/>
<evidence type="ECO:0000256" key="3">
    <source>
        <dbReference type="ARBA" id="ARBA00022737"/>
    </source>
</evidence>
<evidence type="ECO:0000313" key="11">
    <source>
        <dbReference type="Proteomes" id="UP000838763"/>
    </source>
</evidence>
<organism evidence="10 11">
    <name type="scientific">Parascedosporium putredinis</name>
    <dbReference type="NCBI Taxonomy" id="1442378"/>
    <lineage>
        <taxon>Eukaryota</taxon>
        <taxon>Fungi</taxon>
        <taxon>Dikarya</taxon>
        <taxon>Ascomycota</taxon>
        <taxon>Pezizomycotina</taxon>
        <taxon>Sordariomycetes</taxon>
        <taxon>Hypocreomycetidae</taxon>
        <taxon>Microascales</taxon>
        <taxon>Microascaceae</taxon>
        <taxon>Parascedosporium</taxon>
    </lineage>
</organism>
<dbReference type="InterPro" id="IPR051059">
    <property type="entry name" value="VerF-like"/>
</dbReference>
<protein>
    <recommendedName>
        <fullName evidence="9">C2H2-type domain-containing protein</fullName>
    </recommendedName>
</protein>
<dbReference type="SMART" id="SM00355">
    <property type="entry name" value="ZnF_C2H2"/>
    <property type="match status" value="1"/>
</dbReference>
<name>A0A9P1HB21_9PEZI</name>
<dbReference type="GO" id="GO:0008270">
    <property type="term" value="F:zinc ion binding"/>
    <property type="evidence" value="ECO:0007669"/>
    <property type="project" value="UniProtKB-KW"/>
</dbReference>
<keyword evidence="5" id="KW-0862">Zinc</keyword>
<keyword evidence="11" id="KW-1185">Reference proteome</keyword>
<dbReference type="AlphaFoldDB" id="A0A9P1HB21"/>
<dbReference type="EMBL" id="CALLCH030000021">
    <property type="protein sequence ID" value="CAI4219907.1"/>
    <property type="molecule type" value="Genomic_DNA"/>
</dbReference>
<dbReference type="PANTHER" id="PTHR40626">
    <property type="entry name" value="MIP31509P"/>
    <property type="match status" value="1"/>
</dbReference>
<evidence type="ECO:0000259" key="9">
    <source>
        <dbReference type="PROSITE" id="PS50157"/>
    </source>
</evidence>
<proteinExistence type="predicted"/>
<evidence type="ECO:0000256" key="6">
    <source>
        <dbReference type="ARBA" id="ARBA00023242"/>
    </source>
</evidence>
<evidence type="ECO:0000256" key="5">
    <source>
        <dbReference type="ARBA" id="ARBA00022833"/>
    </source>
</evidence>
<evidence type="ECO:0000256" key="1">
    <source>
        <dbReference type="ARBA" id="ARBA00004123"/>
    </source>
</evidence>
<dbReference type="Gene3D" id="3.30.160.60">
    <property type="entry name" value="Classic Zinc Finger"/>
    <property type="match status" value="2"/>
</dbReference>
<dbReference type="PROSITE" id="PS00028">
    <property type="entry name" value="ZINC_FINGER_C2H2_1"/>
    <property type="match status" value="1"/>
</dbReference>
<keyword evidence="6" id="KW-0539">Nucleus</keyword>
<feature type="region of interest" description="Disordered" evidence="8">
    <location>
        <begin position="176"/>
        <end position="250"/>
    </location>
</feature>
<evidence type="ECO:0000256" key="4">
    <source>
        <dbReference type="ARBA" id="ARBA00022771"/>
    </source>
</evidence>
<evidence type="ECO:0000256" key="2">
    <source>
        <dbReference type="ARBA" id="ARBA00022723"/>
    </source>
</evidence>
<keyword evidence="4 7" id="KW-0863">Zinc-finger</keyword>
<sequence>MMPLQRVEHVQRHERTHTKEKPFACAWDGCGKTFGRRDLLVRHEKLVHLNDGNKDAGRPRKPSSSSVVQPVLGLDGRPDGELHSIHQGGPPPAPPPSQSYLAEPVAPTPLANLAPDGRAQPRNAPCNLDLLSDAALASEVNPMQGMMPDLAHAQQQQQQQQVVGGPRMRHPAYEEHASAAQYPRGSEKSRPLFRQGKGGVGAAKGNAQFASRLPSLQPDPREHAGEGQSRFADDTTRTFRLRISPEITPS</sequence>
<dbReference type="PROSITE" id="PS50157">
    <property type="entry name" value="ZINC_FINGER_C2H2_2"/>
    <property type="match status" value="1"/>
</dbReference>
<dbReference type="InterPro" id="IPR036236">
    <property type="entry name" value="Znf_C2H2_sf"/>
</dbReference>
<dbReference type="GO" id="GO:0005634">
    <property type="term" value="C:nucleus"/>
    <property type="evidence" value="ECO:0007669"/>
    <property type="project" value="UniProtKB-SubCell"/>
</dbReference>
<keyword evidence="2" id="KW-0479">Metal-binding</keyword>
<feature type="compositionally biased region" description="Basic and acidic residues" evidence="8">
    <location>
        <begin position="219"/>
        <end position="237"/>
    </location>
</feature>
<comment type="caution">
    <text evidence="10">The sequence shown here is derived from an EMBL/GenBank/DDBJ whole genome shotgun (WGS) entry which is preliminary data.</text>
</comment>
<dbReference type="Proteomes" id="UP000838763">
    <property type="component" value="Unassembled WGS sequence"/>
</dbReference>
<keyword evidence="3" id="KW-0677">Repeat</keyword>
<feature type="domain" description="C2H2-type" evidence="9">
    <location>
        <begin position="23"/>
        <end position="53"/>
    </location>
</feature>
<dbReference type="GO" id="GO:0000981">
    <property type="term" value="F:DNA-binding transcription factor activity, RNA polymerase II-specific"/>
    <property type="evidence" value="ECO:0007669"/>
    <property type="project" value="InterPro"/>
</dbReference>
<dbReference type="GO" id="GO:0000978">
    <property type="term" value="F:RNA polymerase II cis-regulatory region sequence-specific DNA binding"/>
    <property type="evidence" value="ECO:0007669"/>
    <property type="project" value="InterPro"/>
</dbReference>
<reference evidence="10" key="1">
    <citation type="submission" date="2022-11" db="EMBL/GenBank/DDBJ databases">
        <authorList>
            <person name="Scott C."/>
            <person name="Bruce N."/>
        </authorList>
    </citation>
    <scope>NUCLEOTIDE SEQUENCE</scope>
</reference>